<comment type="caution">
    <text evidence="1">The sequence shown here is derived from an EMBL/GenBank/DDBJ whole genome shotgun (WGS) entry which is preliminary data.</text>
</comment>
<keyword evidence="2" id="KW-1185">Reference proteome</keyword>
<sequence>MSPSPSLLSSSPISLSRPPFLHRKSPSSPSPSLLPSSPLLPSLPASQVTHHPPLLRSFRHLLSPSLDCDFGIASSLHCTHQRYANR</sequence>
<organism evidence="1 2">
    <name type="scientific">Persea americana</name>
    <name type="common">Avocado</name>
    <dbReference type="NCBI Taxonomy" id="3435"/>
    <lineage>
        <taxon>Eukaryota</taxon>
        <taxon>Viridiplantae</taxon>
        <taxon>Streptophyta</taxon>
        <taxon>Embryophyta</taxon>
        <taxon>Tracheophyta</taxon>
        <taxon>Spermatophyta</taxon>
        <taxon>Magnoliopsida</taxon>
        <taxon>Magnoliidae</taxon>
        <taxon>Laurales</taxon>
        <taxon>Lauraceae</taxon>
        <taxon>Persea</taxon>
    </lineage>
</organism>
<reference evidence="1 2" key="1">
    <citation type="journal article" date="2022" name="Hortic Res">
        <title>A haplotype resolved chromosomal level avocado genome allows analysis of novel avocado genes.</title>
        <authorList>
            <person name="Nath O."/>
            <person name="Fletcher S.J."/>
            <person name="Hayward A."/>
            <person name="Shaw L.M."/>
            <person name="Masouleh A.K."/>
            <person name="Furtado A."/>
            <person name="Henry R.J."/>
            <person name="Mitter N."/>
        </authorList>
    </citation>
    <scope>NUCLEOTIDE SEQUENCE [LARGE SCALE GENOMIC DNA]</scope>
    <source>
        <strain evidence="2">cv. Hass</strain>
    </source>
</reference>
<evidence type="ECO:0000313" key="1">
    <source>
        <dbReference type="EMBL" id="KAJ8646191.1"/>
    </source>
</evidence>
<gene>
    <name evidence="1" type="ORF">MRB53_007939</name>
</gene>
<accession>A0ACC2MLB0</accession>
<name>A0ACC2MLB0_PERAE</name>
<proteinExistence type="predicted"/>
<protein>
    <submittedName>
        <fullName evidence="1">Uncharacterized protein</fullName>
    </submittedName>
</protein>
<dbReference type="EMBL" id="CM056810">
    <property type="protein sequence ID" value="KAJ8646191.1"/>
    <property type="molecule type" value="Genomic_DNA"/>
</dbReference>
<dbReference type="Proteomes" id="UP001234297">
    <property type="component" value="Chromosome 2"/>
</dbReference>
<evidence type="ECO:0000313" key="2">
    <source>
        <dbReference type="Proteomes" id="UP001234297"/>
    </source>
</evidence>